<protein>
    <recommendedName>
        <fullName evidence="2">DUF6699 domain-containing protein</fullName>
    </recommendedName>
</protein>
<dbReference type="STRING" id="47428.A0A284QX89"/>
<dbReference type="OrthoDB" id="3241567at2759"/>
<evidence type="ECO:0000313" key="3">
    <source>
        <dbReference type="EMBL" id="SJL01084.1"/>
    </source>
</evidence>
<dbReference type="EMBL" id="FUEG01000003">
    <property type="protein sequence ID" value="SJL01084.1"/>
    <property type="molecule type" value="Genomic_DNA"/>
</dbReference>
<feature type="domain" description="DUF6699" evidence="2">
    <location>
        <begin position="196"/>
        <end position="333"/>
    </location>
</feature>
<feature type="compositionally biased region" description="Basic residues" evidence="1">
    <location>
        <begin position="74"/>
        <end position="87"/>
    </location>
</feature>
<evidence type="ECO:0000259" key="2">
    <source>
        <dbReference type="Pfam" id="PF20415"/>
    </source>
</evidence>
<evidence type="ECO:0000313" key="4">
    <source>
        <dbReference type="Proteomes" id="UP000219338"/>
    </source>
</evidence>
<dbReference type="InterPro" id="IPR046522">
    <property type="entry name" value="DUF6699"/>
</dbReference>
<accession>A0A284QX89</accession>
<proteinExistence type="predicted"/>
<keyword evidence="4" id="KW-1185">Reference proteome</keyword>
<gene>
    <name evidence="3" type="ORF">ARMOST_04400</name>
</gene>
<organism evidence="3 4">
    <name type="scientific">Armillaria ostoyae</name>
    <name type="common">Armillaria root rot fungus</name>
    <dbReference type="NCBI Taxonomy" id="47428"/>
    <lineage>
        <taxon>Eukaryota</taxon>
        <taxon>Fungi</taxon>
        <taxon>Dikarya</taxon>
        <taxon>Basidiomycota</taxon>
        <taxon>Agaricomycotina</taxon>
        <taxon>Agaricomycetes</taxon>
        <taxon>Agaricomycetidae</taxon>
        <taxon>Agaricales</taxon>
        <taxon>Marasmiineae</taxon>
        <taxon>Physalacriaceae</taxon>
        <taxon>Armillaria</taxon>
    </lineage>
</organism>
<feature type="compositionally biased region" description="Basic and acidic residues" evidence="1">
    <location>
        <begin position="15"/>
        <end position="24"/>
    </location>
</feature>
<reference evidence="4" key="1">
    <citation type="journal article" date="2017" name="Nat. Ecol. Evol.">
        <title>Genome expansion and lineage-specific genetic innovations in the forest pathogenic fungi Armillaria.</title>
        <authorList>
            <person name="Sipos G."/>
            <person name="Prasanna A.N."/>
            <person name="Walter M.C."/>
            <person name="O'Connor E."/>
            <person name="Balint B."/>
            <person name="Krizsan K."/>
            <person name="Kiss B."/>
            <person name="Hess J."/>
            <person name="Varga T."/>
            <person name="Slot J."/>
            <person name="Riley R."/>
            <person name="Boka B."/>
            <person name="Rigling D."/>
            <person name="Barry K."/>
            <person name="Lee J."/>
            <person name="Mihaltcheva S."/>
            <person name="LaButti K."/>
            <person name="Lipzen A."/>
            <person name="Waldron R."/>
            <person name="Moloney N.M."/>
            <person name="Sperisen C."/>
            <person name="Kredics L."/>
            <person name="Vagvoelgyi C."/>
            <person name="Patrignani A."/>
            <person name="Fitzpatrick D."/>
            <person name="Nagy I."/>
            <person name="Doyle S."/>
            <person name="Anderson J.B."/>
            <person name="Grigoriev I.V."/>
            <person name="Gueldener U."/>
            <person name="Muensterkoetter M."/>
            <person name="Nagy L.G."/>
        </authorList>
    </citation>
    <scope>NUCLEOTIDE SEQUENCE [LARGE SCALE GENOMIC DNA]</scope>
    <source>
        <strain evidence="4">C18/9</strain>
    </source>
</reference>
<dbReference type="Proteomes" id="UP000219338">
    <property type="component" value="Unassembled WGS sequence"/>
</dbReference>
<feature type="compositionally biased region" description="Low complexity" evidence="1">
    <location>
        <begin position="35"/>
        <end position="73"/>
    </location>
</feature>
<dbReference type="Pfam" id="PF20415">
    <property type="entry name" value="DUF6699"/>
    <property type="match status" value="1"/>
</dbReference>
<dbReference type="AlphaFoldDB" id="A0A284QX89"/>
<evidence type="ECO:0000256" key="1">
    <source>
        <dbReference type="SAM" id="MobiDB-lite"/>
    </source>
</evidence>
<name>A0A284QX89_ARMOS</name>
<sequence>MAQRINYGGYPGIGRPRERGRTRIYDMPLNSSVISNASTQSSRSSSRSSHSSGSSSDWSDSGYGSASSSSSSAPHRHRRNIHHHWHVHNRDGQGHGLPELIPYAPSSGTGTPVIPDSSASSPVIPHVGSEIPDPFLPQGVCRQIYHGHTLPMSPCLTPVLNGPRTDDIIDSFHPHLQQYYHPNPTDTSGFIHVPSLQWDVIYPPSRARYLLGRGIIQHPHYMGAACAPPTVRRIHLTSTHECLSFWMSPDRWGPIIIDDPHPPTVHRVLEKIHDYLRQPLNQQDIATVLSTPINRTRLDEARRSRLHNTAGMQPYGGYVRSDVLGGHRRFFGCRMSIQDGIWRALVDFIPGPVLRLW</sequence>
<feature type="region of interest" description="Disordered" evidence="1">
    <location>
        <begin position="1"/>
        <end position="121"/>
    </location>
</feature>
<dbReference type="OMA" id="THECLSF"/>